<comment type="similarity">
    <text evidence="2">Belongs to the ribose 5-phosphate isomerase family.</text>
</comment>
<keyword evidence="4" id="KW-1185">Reference proteome</keyword>
<keyword evidence="1 2" id="KW-0413">Isomerase</keyword>
<dbReference type="RefSeq" id="WP_307343332.1">
    <property type="nucleotide sequence ID" value="NZ_JAUSUD010000015.1"/>
</dbReference>
<dbReference type="Proteomes" id="UP001234495">
    <property type="component" value="Unassembled WGS sequence"/>
</dbReference>
<dbReference type="GO" id="GO:0004751">
    <property type="term" value="F:ribose-5-phosphate isomerase activity"/>
    <property type="evidence" value="ECO:0007669"/>
    <property type="project" value="UniProtKB-EC"/>
</dbReference>
<feature type="binding site" evidence="2">
    <location>
        <position position="120"/>
    </location>
    <ligand>
        <name>substrate</name>
    </ligand>
</feature>
<evidence type="ECO:0000256" key="1">
    <source>
        <dbReference type="ARBA" id="ARBA00023235"/>
    </source>
</evidence>
<dbReference type="InterPro" id="IPR037171">
    <property type="entry name" value="NagB/RpiA_transferase-like"/>
</dbReference>
<dbReference type="EC" id="5.3.1.6" evidence="2"/>
<feature type="binding site" evidence="2">
    <location>
        <begin position="80"/>
        <end position="83"/>
    </location>
    <ligand>
        <name>substrate</name>
    </ligand>
</feature>
<evidence type="ECO:0000256" key="2">
    <source>
        <dbReference type="HAMAP-Rule" id="MF_00170"/>
    </source>
</evidence>
<dbReference type="SUPFAM" id="SSF75445">
    <property type="entry name" value="D-ribose-5-phosphate isomerase (RpiA), lid domain"/>
    <property type="match status" value="1"/>
</dbReference>
<dbReference type="EMBL" id="JAUSUD010000015">
    <property type="protein sequence ID" value="MDQ0231788.1"/>
    <property type="molecule type" value="Genomic_DNA"/>
</dbReference>
<dbReference type="Gene3D" id="3.30.70.260">
    <property type="match status" value="1"/>
</dbReference>
<dbReference type="HAMAP" id="MF_00170">
    <property type="entry name" value="Rib_5P_isom_A"/>
    <property type="match status" value="1"/>
</dbReference>
<feature type="active site" description="Proton acceptor" evidence="2">
    <location>
        <position position="102"/>
    </location>
</feature>
<comment type="pathway">
    <text evidence="2">Carbohydrate degradation; pentose phosphate pathway; D-ribose 5-phosphate from D-ribulose 5-phosphate (non-oxidative stage): step 1/1.</text>
</comment>
<sequence length="221" mass="23995">MKGKQLAGEKAVEYIEDGMIVGLGTGSTAYYAIKKIGELVKSGFKIKCVSTSTSTTELATTLGIELVSLNDVESIDITIDGADEIDKNNNAIKGGGGALLFEKLVATASKKVIWVVDSSKMVTKLGDFLLPIEVIPFGAKHVYNTLEINGYQPKFRYTNEMLYKTDSNNYIIDVNISNVSNYLQLQEWLDSITGIVEHGLFLGSADMIVVGSEDSCDTLFV</sequence>
<dbReference type="NCBIfam" id="NF001924">
    <property type="entry name" value="PRK00702.1"/>
    <property type="match status" value="1"/>
</dbReference>
<dbReference type="PANTHER" id="PTHR11934">
    <property type="entry name" value="RIBOSE-5-PHOSPHATE ISOMERASE"/>
    <property type="match status" value="1"/>
</dbReference>
<comment type="catalytic activity">
    <reaction evidence="2">
        <text>aldehydo-D-ribose 5-phosphate = D-ribulose 5-phosphate</text>
        <dbReference type="Rhea" id="RHEA:14657"/>
        <dbReference type="ChEBI" id="CHEBI:58121"/>
        <dbReference type="ChEBI" id="CHEBI:58273"/>
        <dbReference type="EC" id="5.3.1.6"/>
    </reaction>
</comment>
<dbReference type="CDD" id="cd01398">
    <property type="entry name" value="RPI_A"/>
    <property type="match status" value="1"/>
</dbReference>
<name>A0ABT9ZHM8_9BACI</name>
<evidence type="ECO:0000313" key="4">
    <source>
        <dbReference type="Proteomes" id="UP001234495"/>
    </source>
</evidence>
<proteinExistence type="inferred from homology"/>
<dbReference type="InterPro" id="IPR020672">
    <property type="entry name" value="Ribose5P_isomerase_typA_subgr"/>
</dbReference>
<reference evidence="3 4" key="1">
    <citation type="submission" date="2023-07" db="EMBL/GenBank/DDBJ databases">
        <title>Genomic Encyclopedia of Type Strains, Phase IV (KMG-IV): sequencing the most valuable type-strain genomes for metagenomic binning, comparative biology and taxonomic classification.</title>
        <authorList>
            <person name="Goeker M."/>
        </authorList>
    </citation>
    <scope>NUCLEOTIDE SEQUENCE [LARGE SCALE GENOMIC DNA]</scope>
    <source>
        <strain evidence="3 4">DSM 29005</strain>
    </source>
</reference>
<dbReference type="NCBIfam" id="TIGR00021">
    <property type="entry name" value="rpiA"/>
    <property type="match status" value="1"/>
</dbReference>
<dbReference type="SUPFAM" id="SSF100950">
    <property type="entry name" value="NagB/RpiA/CoA transferase-like"/>
    <property type="match status" value="1"/>
</dbReference>
<protein>
    <recommendedName>
        <fullName evidence="2">Ribose-5-phosphate isomerase A</fullName>
        <ecNumber evidence="2">5.3.1.6</ecNumber>
    </recommendedName>
    <alternativeName>
        <fullName evidence="2">Phosphoriboisomerase A</fullName>
        <shortName evidence="2">PRI</shortName>
    </alternativeName>
</protein>
<feature type="binding site" evidence="2">
    <location>
        <begin position="93"/>
        <end position="96"/>
    </location>
    <ligand>
        <name>substrate</name>
    </ligand>
</feature>
<comment type="function">
    <text evidence="2">Catalyzes the reversible conversion of ribose-5-phosphate to ribulose 5-phosphate.</text>
</comment>
<dbReference type="InterPro" id="IPR004788">
    <property type="entry name" value="Ribose5P_isomerase_type_A"/>
</dbReference>
<accession>A0ABT9ZHM8</accession>
<feature type="binding site" evidence="2">
    <location>
        <begin position="25"/>
        <end position="28"/>
    </location>
    <ligand>
        <name>substrate</name>
    </ligand>
</feature>
<comment type="caution">
    <text evidence="3">The sequence shown here is derived from an EMBL/GenBank/DDBJ whole genome shotgun (WGS) entry which is preliminary data.</text>
</comment>
<dbReference type="Gene3D" id="3.40.50.1360">
    <property type="match status" value="1"/>
</dbReference>
<gene>
    <name evidence="2" type="primary">rpiA</name>
    <name evidence="3" type="ORF">J2S19_003073</name>
</gene>
<dbReference type="PANTHER" id="PTHR11934:SF0">
    <property type="entry name" value="RIBOSE-5-PHOSPHATE ISOMERASE"/>
    <property type="match status" value="1"/>
</dbReference>
<comment type="subunit">
    <text evidence="2">Homodimer.</text>
</comment>
<dbReference type="Pfam" id="PF06026">
    <property type="entry name" value="Rib_5-P_isom_A"/>
    <property type="match status" value="1"/>
</dbReference>
<organism evidence="3 4">
    <name type="scientific">Metabacillus malikii</name>
    <dbReference type="NCBI Taxonomy" id="1504265"/>
    <lineage>
        <taxon>Bacteria</taxon>
        <taxon>Bacillati</taxon>
        <taxon>Bacillota</taxon>
        <taxon>Bacilli</taxon>
        <taxon>Bacillales</taxon>
        <taxon>Bacillaceae</taxon>
        <taxon>Metabacillus</taxon>
    </lineage>
</organism>
<evidence type="ECO:0000313" key="3">
    <source>
        <dbReference type="EMBL" id="MDQ0231788.1"/>
    </source>
</evidence>